<proteinExistence type="predicted"/>
<evidence type="ECO:0000256" key="11">
    <source>
        <dbReference type="SAM" id="Phobius"/>
    </source>
</evidence>
<dbReference type="STRING" id="1121391.SAMN02745206_03484"/>
<dbReference type="Pfam" id="PF02518">
    <property type="entry name" value="HATPase_c"/>
    <property type="match status" value="1"/>
</dbReference>
<dbReference type="CDD" id="cd00075">
    <property type="entry name" value="HATPase"/>
    <property type="match status" value="1"/>
</dbReference>
<evidence type="ECO:0000256" key="8">
    <source>
        <dbReference type="ARBA" id="ARBA00022989"/>
    </source>
</evidence>
<comment type="subcellular location">
    <subcellularLocation>
        <location evidence="2">Membrane</location>
    </subcellularLocation>
</comment>
<evidence type="ECO:0000256" key="9">
    <source>
        <dbReference type="ARBA" id="ARBA00023012"/>
    </source>
</evidence>
<dbReference type="PANTHER" id="PTHR45436:SF8">
    <property type="entry name" value="HISTIDINE KINASE"/>
    <property type="match status" value="1"/>
</dbReference>
<evidence type="ECO:0000256" key="7">
    <source>
        <dbReference type="ARBA" id="ARBA00022777"/>
    </source>
</evidence>
<dbReference type="InterPro" id="IPR036890">
    <property type="entry name" value="HATPase_C_sf"/>
</dbReference>
<dbReference type="PANTHER" id="PTHR45436">
    <property type="entry name" value="SENSOR HISTIDINE KINASE YKOH"/>
    <property type="match status" value="1"/>
</dbReference>
<dbReference type="AlphaFoldDB" id="A0A1M5I0F9"/>
<evidence type="ECO:0000256" key="5">
    <source>
        <dbReference type="ARBA" id="ARBA00022679"/>
    </source>
</evidence>
<dbReference type="EC" id="2.7.13.3" evidence="3"/>
<dbReference type="InterPro" id="IPR050428">
    <property type="entry name" value="TCS_sensor_his_kinase"/>
</dbReference>
<dbReference type="PROSITE" id="PS50109">
    <property type="entry name" value="HIS_KIN"/>
    <property type="match status" value="1"/>
</dbReference>
<dbReference type="RefSeq" id="WP_084076614.1">
    <property type="nucleotide sequence ID" value="NZ_FQVB01000050.1"/>
</dbReference>
<keyword evidence="10 11" id="KW-0472">Membrane</keyword>
<dbReference type="SMART" id="SM00387">
    <property type="entry name" value="HATPase_c"/>
    <property type="match status" value="1"/>
</dbReference>
<dbReference type="CDD" id="cd06225">
    <property type="entry name" value="HAMP"/>
    <property type="match status" value="1"/>
</dbReference>
<dbReference type="InterPro" id="IPR003594">
    <property type="entry name" value="HATPase_dom"/>
</dbReference>
<evidence type="ECO:0000256" key="1">
    <source>
        <dbReference type="ARBA" id="ARBA00000085"/>
    </source>
</evidence>
<feature type="domain" description="HAMP" evidence="13">
    <location>
        <begin position="190"/>
        <end position="244"/>
    </location>
</feature>
<dbReference type="OrthoDB" id="9815202at2"/>
<dbReference type="SUPFAM" id="SSF55874">
    <property type="entry name" value="ATPase domain of HSP90 chaperone/DNA topoisomerase II/histidine kinase"/>
    <property type="match status" value="1"/>
</dbReference>
<evidence type="ECO:0000256" key="3">
    <source>
        <dbReference type="ARBA" id="ARBA00012438"/>
    </source>
</evidence>
<name>A0A1M5I0F9_9BACT</name>
<keyword evidence="6 11" id="KW-0812">Transmembrane</keyword>
<dbReference type="InterPro" id="IPR004358">
    <property type="entry name" value="Sig_transdc_His_kin-like_C"/>
</dbReference>
<evidence type="ECO:0000259" key="12">
    <source>
        <dbReference type="PROSITE" id="PS50109"/>
    </source>
</evidence>
<dbReference type="SMART" id="SM00388">
    <property type="entry name" value="HisKA"/>
    <property type="match status" value="1"/>
</dbReference>
<dbReference type="Gene3D" id="3.30.565.10">
    <property type="entry name" value="Histidine kinase-like ATPase, C-terminal domain"/>
    <property type="match status" value="1"/>
</dbReference>
<dbReference type="Gene3D" id="6.10.340.10">
    <property type="match status" value="1"/>
</dbReference>
<feature type="domain" description="Histidine kinase" evidence="12">
    <location>
        <begin position="252"/>
        <end position="467"/>
    </location>
</feature>
<dbReference type="CDD" id="cd00082">
    <property type="entry name" value="HisKA"/>
    <property type="match status" value="1"/>
</dbReference>
<keyword evidence="4" id="KW-0597">Phosphoprotein</keyword>
<dbReference type="InterPro" id="IPR003661">
    <property type="entry name" value="HisK_dim/P_dom"/>
</dbReference>
<dbReference type="InterPro" id="IPR005467">
    <property type="entry name" value="His_kinase_dom"/>
</dbReference>
<evidence type="ECO:0000259" key="13">
    <source>
        <dbReference type="PROSITE" id="PS50885"/>
    </source>
</evidence>
<dbReference type="InterPro" id="IPR003660">
    <property type="entry name" value="HAMP_dom"/>
</dbReference>
<keyword evidence="8 11" id="KW-1133">Transmembrane helix</keyword>
<dbReference type="GO" id="GO:0000155">
    <property type="term" value="F:phosphorelay sensor kinase activity"/>
    <property type="evidence" value="ECO:0007669"/>
    <property type="project" value="InterPro"/>
</dbReference>
<evidence type="ECO:0000256" key="6">
    <source>
        <dbReference type="ARBA" id="ARBA00022692"/>
    </source>
</evidence>
<dbReference type="SUPFAM" id="SSF47384">
    <property type="entry name" value="Homodimeric domain of signal transducing histidine kinase"/>
    <property type="match status" value="1"/>
</dbReference>
<dbReference type="Proteomes" id="UP000184076">
    <property type="component" value="Unassembled WGS sequence"/>
</dbReference>
<feature type="transmembrane region" description="Helical" evidence="11">
    <location>
        <begin position="169"/>
        <end position="189"/>
    </location>
</feature>
<evidence type="ECO:0000256" key="2">
    <source>
        <dbReference type="ARBA" id="ARBA00004370"/>
    </source>
</evidence>
<dbReference type="Pfam" id="PF00672">
    <property type="entry name" value="HAMP"/>
    <property type="match status" value="1"/>
</dbReference>
<evidence type="ECO:0000313" key="14">
    <source>
        <dbReference type="EMBL" id="SHG21816.1"/>
    </source>
</evidence>
<dbReference type="GO" id="GO:0005886">
    <property type="term" value="C:plasma membrane"/>
    <property type="evidence" value="ECO:0007669"/>
    <property type="project" value="TreeGrafter"/>
</dbReference>
<evidence type="ECO:0000256" key="10">
    <source>
        <dbReference type="ARBA" id="ARBA00023136"/>
    </source>
</evidence>
<keyword evidence="7 14" id="KW-0418">Kinase</keyword>
<dbReference type="EMBL" id="FQVB01000050">
    <property type="protein sequence ID" value="SHG21816.1"/>
    <property type="molecule type" value="Genomic_DNA"/>
</dbReference>
<feature type="transmembrane region" description="Helical" evidence="11">
    <location>
        <begin position="20"/>
        <end position="40"/>
    </location>
</feature>
<dbReference type="Gene3D" id="1.10.287.130">
    <property type="match status" value="1"/>
</dbReference>
<evidence type="ECO:0000313" key="15">
    <source>
        <dbReference type="Proteomes" id="UP000184076"/>
    </source>
</evidence>
<keyword evidence="5" id="KW-0808">Transferase</keyword>
<comment type="catalytic activity">
    <reaction evidence="1">
        <text>ATP + protein L-histidine = ADP + protein N-phospho-L-histidine.</text>
        <dbReference type="EC" id="2.7.13.3"/>
    </reaction>
</comment>
<gene>
    <name evidence="14" type="ORF">SAMN02745206_03484</name>
</gene>
<dbReference type="PROSITE" id="PS50885">
    <property type="entry name" value="HAMP"/>
    <property type="match status" value="1"/>
</dbReference>
<protein>
    <recommendedName>
        <fullName evidence="3">histidine kinase</fullName>
        <ecNumber evidence="3">2.7.13.3</ecNumber>
    </recommendedName>
</protein>
<accession>A0A1M5I0F9</accession>
<dbReference type="PRINTS" id="PR00344">
    <property type="entry name" value="BCTRLSENSOR"/>
</dbReference>
<reference evidence="15" key="1">
    <citation type="submission" date="2016-11" db="EMBL/GenBank/DDBJ databases">
        <authorList>
            <person name="Varghese N."/>
            <person name="Submissions S."/>
        </authorList>
    </citation>
    <scope>NUCLEOTIDE SEQUENCE [LARGE SCALE GENOMIC DNA]</scope>
    <source>
        <strain evidence="15">DSM 9756</strain>
    </source>
</reference>
<keyword evidence="15" id="KW-1185">Reference proteome</keyword>
<dbReference type="Pfam" id="PF00512">
    <property type="entry name" value="HisKA"/>
    <property type="match status" value="1"/>
</dbReference>
<dbReference type="SMART" id="SM00304">
    <property type="entry name" value="HAMP"/>
    <property type="match status" value="1"/>
</dbReference>
<dbReference type="InterPro" id="IPR036097">
    <property type="entry name" value="HisK_dim/P_sf"/>
</dbReference>
<organism evidence="14 15">
    <name type="scientific">Desulfacinum infernum DSM 9756</name>
    <dbReference type="NCBI Taxonomy" id="1121391"/>
    <lineage>
        <taxon>Bacteria</taxon>
        <taxon>Pseudomonadati</taxon>
        <taxon>Thermodesulfobacteriota</taxon>
        <taxon>Syntrophobacteria</taxon>
        <taxon>Syntrophobacterales</taxon>
        <taxon>Syntrophobacteraceae</taxon>
        <taxon>Desulfacinum</taxon>
    </lineage>
</organism>
<keyword evidence="9" id="KW-0902">Two-component regulatory system</keyword>
<evidence type="ECO:0000256" key="4">
    <source>
        <dbReference type="ARBA" id="ARBA00022553"/>
    </source>
</evidence>
<sequence>MSLRLEGSWTKSLSLRLTVLHAAVFGLLYGLLSLVIYFMVARAVFQNVDTEMLEEFHEMEAALEKGGLAGFRAHALAEVAEEGPENLLIRLYSKSGRLVFSSDTESWGDLSVPSPTGPWRGDRQVGSVSVTRRGNLKARFMIVRLQDYVLEQVVSLEWDLRLLARLRRVLITAALLTLLIAVPAGWALARRSLVQVKRIDQAARSIVTGSDLTRRVPVRGTGDELDELARTLNMMLRRIEGYLRELSDMMDNTAHDFKTPLARIRSLAEEALMETNPLEIQGNLVQIMEETDRFLSLINAVLDISEARAGLLRLQRTRVDLNDLAWQVAGLFEGACRAKNLDLSVDLVEDEAVVVEADRGRLIQALANLVDNAVKFCPAGGRIRLVVRIRDMKAVLGVEDSGPGVPPPMRTKIFERFFRAEVPGAADGRGVGLSLAKAYVDAHGGHIHVEESPLGGTAFLIHLPLTTGVSHRQSHAETK</sequence>